<evidence type="ECO:0000256" key="2">
    <source>
        <dbReference type="ARBA" id="ARBA00022475"/>
    </source>
</evidence>
<organism evidence="10 11">
    <name type="scientific">Arthrobacter jinronghuae</name>
    <dbReference type="NCBI Taxonomy" id="2964609"/>
    <lineage>
        <taxon>Bacteria</taxon>
        <taxon>Bacillati</taxon>
        <taxon>Actinomycetota</taxon>
        <taxon>Actinomycetes</taxon>
        <taxon>Micrococcales</taxon>
        <taxon>Micrococcaceae</taxon>
        <taxon>Arthrobacter</taxon>
    </lineage>
</organism>
<feature type="transmembrane region" description="Helical" evidence="8">
    <location>
        <begin position="102"/>
        <end position="123"/>
    </location>
</feature>
<dbReference type="RefSeq" id="WP_255866254.1">
    <property type="nucleotide sequence ID" value="NZ_CP104263.1"/>
</dbReference>
<keyword evidence="4 8" id="KW-0812">Transmembrane</keyword>
<evidence type="ECO:0000256" key="6">
    <source>
        <dbReference type="ARBA" id="ARBA00023136"/>
    </source>
</evidence>
<dbReference type="Gene3D" id="2.60.200.20">
    <property type="match status" value="1"/>
</dbReference>
<keyword evidence="5 8" id="KW-1133">Transmembrane helix</keyword>
<name>A0ABT1NVI6_9MICC</name>
<dbReference type="EMBL" id="JANFLP010000014">
    <property type="protein sequence ID" value="MCQ1951132.1"/>
    <property type="molecule type" value="Genomic_DNA"/>
</dbReference>
<feature type="region of interest" description="Disordered" evidence="7">
    <location>
        <begin position="211"/>
        <end position="241"/>
    </location>
</feature>
<accession>A0ABT1NVI6</accession>
<comment type="caution">
    <text evidence="10">The sequence shown here is derived from an EMBL/GenBank/DDBJ whole genome shotgun (WGS) entry which is preliminary data.</text>
</comment>
<dbReference type="InterPro" id="IPR010432">
    <property type="entry name" value="RDD"/>
</dbReference>
<evidence type="ECO:0000259" key="9">
    <source>
        <dbReference type="PROSITE" id="PS50006"/>
    </source>
</evidence>
<dbReference type="InterPro" id="IPR000253">
    <property type="entry name" value="FHA_dom"/>
</dbReference>
<dbReference type="Proteomes" id="UP001206924">
    <property type="component" value="Unassembled WGS sequence"/>
</dbReference>
<evidence type="ECO:0000256" key="1">
    <source>
        <dbReference type="ARBA" id="ARBA00004651"/>
    </source>
</evidence>
<protein>
    <submittedName>
        <fullName evidence="10">RDD family protein</fullName>
    </submittedName>
</protein>
<keyword evidence="2" id="KW-1003">Cell membrane</keyword>
<gene>
    <name evidence="10" type="ORF">NNX28_14505</name>
</gene>
<evidence type="ECO:0000256" key="5">
    <source>
        <dbReference type="ARBA" id="ARBA00022989"/>
    </source>
</evidence>
<dbReference type="PROSITE" id="PS50006">
    <property type="entry name" value="FHA_DOMAIN"/>
    <property type="match status" value="1"/>
</dbReference>
<keyword evidence="11" id="KW-1185">Reference proteome</keyword>
<evidence type="ECO:0000256" key="7">
    <source>
        <dbReference type="SAM" id="MobiDB-lite"/>
    </source>
</evidence>
<proteinExistence type="predicted"/>
<dbReference type="SUPFAM" id="SSF49879">
    <property type="entry name" value="SMAD/FHA domain"/>
    <property type="match status" value="1"/>
</dbReference>
<dbReference type="Pfam" id="PF06271">
    <property type="entry name" value="RDD"/>
    <property type="match status" value="1"/>
</dbReference>
<keyword evidence="3" id="KW-0597">Phosphoprotein</keyword>
<feature type="domain" description="FHA" evidence="9">
    <location>
        <begin position="275"/>
        <end position="329"/>
    </location>
</feature>
<evidence type="ECO:0000313" key="10">
    <source>
        <dbReference type="EMBL" id="MCQ1951132.1"/>
    </source>
</evidence>
<feature type="compositionally biased region" description="Low complexity" evidence="7">
    <location>
        <begin position="220"/>
        <end position="238"/>
    </location>
</feature>
<keyword evidence="6 8" id="KW-0472">Membrane</keyword>
<dbReference type="InterPro" id="IPR051791">
    <property type="entry name" value="Pra-immunoreactive"/>
</dbReference>
<comment type="subcellular location">
    <subcellularLocation>
        <location evidence="1">Cell membrane</location>
        <topology evidence="1">Multi-pass membrane protein</topology>
    </subcellularLocation>
</comment>
<sequence>MASSTNLVNATAFQRLAAKALDALPSAVLLLAVTWLFWLVGGDEARVLGMTTGAVLASGYALWLWIWEAGSGKTPGNLALGIRTTGSNGHAPGLLPVLLRNVLLGLSGAVVVGPVVLLVSNLWDKNHQRQGWHDKVAGTLVVDVRAGRDPLLTGGIRAAGSAAPESNADPAQAPTAVSPASPVTAVPGFPASDVPQAASTPFQTVPATMAGAPAAPAPASPRRAAAAALPSPAPAGVPQHPDDELEMTRVASRHRSTGVLMQFDDGAAVVVTGTALLGRNPATKPQETVGQLLDFADMGRSVSKTHLHLQADPKGVWVTDRNSTNGSAVVTAQGLREELEPLRPVLAPVGSTVFFGDRSFTVSQA</sequence>
<evidence type="ECO:0000256" key="3">
    <source>
        <dbReference type="ARBA" id="ARBA00022553"/>
    </source>
</evidence>
<dbReference type="PANTHER" id="PTHR36115">
    <property type="entry name" value="PROLINE-RICH ANTIGEN HOMOLOG-RELATED"/>
    <property type="match status" value="1"/>
</dbReference>
<evidence type="ECO:0000256" key="8">
    <source>
        <dbReference type="SAM" id="Phobius"/>
    </source>
</evidence>
<feature type="transmembrane region" description="Helical" evidence="8">
    <location>
        <begin position="20"/>
        <end position="40"/>
    </location>
</feature>
<dbReference type="CDD" id="cd00060">
    <property type="entry name" value="FHA"/>
    <property type="match status" value="1"/>
</dbReference>
<evidence type="ECO:0000256" key="4">
    <source>
        <dbReference type="ARBA" id="ARBA00022692"/>
    </source>
</evidence>
<dbReference type="InterPro" id="IPR008984">
    <property type="entry name" value="SMAD_FHA_dom_sf"/>
</dbReference>
<feature type="region of interest" description="Disordered" evidence="7">
    <location>
        <begin position="156"/>
        <end position="180"/>
    </location>
</feature>
<evidence type="ECO:0000313" key="11">
    <source>
        <dbReference type="Proteomes" id="UP001206924"/>
    </source>
</evidence>
<reference evidence="10 11" key="1">
    <citation type="submission" date="2022-07" db="EMBL/GenBank/DDBJ databases">
        <title>Novel species in genus Arthrobacter.</title>
        <authorList>
            <person name="Liu Y."/>
        </authorList>
    </citation>
    <scope>NUCLEOTIDE SEQUENCE [LARGE SCALE GENOMIC DNA]</scope>
    <source>
        <strain evidence="11">zg-Y859</strain>
    </source>
</reference>
<feature type="transmembrane region" description="Helical" evidence="8">
    <location>
        <begin position="47"/>
        <end position="66"/>
    </location>
</feature>